<sequence length="88" mass="8801">MAGAGPTDPLPAEPLAPPDDAEPLPEEPAAEEPAAAVSVALPAALDDDDEDEDEDDEALSVAGFEQATVTAARHARAAAAPALRCGDT</sequence>
<protein>
    <submittedName>
        <fullName evidence="2">Uncharacterized protein</fullName>
    </submittedName>
</protein>
<accession>A0A917WMQ7</accession>
<feature type="compositionally biased region" description="Low complexity" evidence="1">
    <location>
        <begin position="31"/>
        <end position="44"/>
    </location>
</feature>
<evidence type="ECO:0000313" key="3">
    <source>
        <dbReference type="Proteomes" id="UP000655208"/>
    </source>
</evidence>
<feature type="compositionally biased region" description="Acidic residues" evidence="1">
    <location>
        <begin position="19"/>
        <end position="30"/>
    </location>
</feature>
<feature type="region of interest" description="Disordered" evidence="1">
    <location>
        <begin position="1"/>
        <end position="62"/>
    </location>
</feature>
<reference evidence="2" key="2">
    <citation type="submission" date="2020-09" db="EMBL/GenBank/DDBJ databases">
        <authorList>
            <person name="Sun Q."/>
            <person name="Zhou Y."/>
        </authorList>
    </citation>
    <scope>NUCLEOTIDE SEQUENCE</scope>
    <source>
        <strain evidence="2">CGMCC 4.7308</strain>
    </source>
</reference>
<feature type="compositionally biased region" description="Acidic residues" evidence="1">
    <location>
        <begin position="45"/>
        <end position="58"/>
    </location>
</feature>
<evidence type="ECO:0000256" key="1">
    <source>
        <dbReference type="SAM" id="MobiDB-lite"/>
    </source>
</evidence>
<proteinExistence type="predicted"/>
<gene>
    <name evidence="2" type="ORF">GCM10011594_38620</name>
</gene>
<dbReference type="EMBL" id="BMNA01000013">
    <property type="protein sequence ID" value="GGM14874.1"/>
    <property type="molecule type" value="Genomic_DNA"/>
</dbReference>
<feature type="compositionally biased region" description="Pro residues" evidence="1">
    <location>
        <begin position="8"/>
        <end position="17"/>
    </location>
</feature>
<reference evidence="2" key="1">
    <citation type="journal article" date="2014" name="Int. J. Syst. Evol. Microbiol.">
        <title>Complete genome sequence of Corynebacterium casei LMG S-19264T (=DSM 44701T), isolated from a smear-ripened cheese.</title>
        <authorList>
            <consortium name="US DOE Joint Genome Institute (JGI-PGF)"/>
            <person name="Walter F."/>
            <person name="Albersmeier A."/>
            <person name="Kalinowski J."/>
            <person name="Ruckert C."/>
        </authorList>
    </citation>
    <scope>NUCLEOTIDE SEQUENCE</scope>
    <source>
        <strain evidence="2">CGMCC 4.7308</strain>
    </source>
</reference>
<dbReference type="AlphaFoldDB" id="A0A917WMQ7"/>
<comment type="caution">
    <text evidence="2">The sequence shown here is derived from an EMBL/GenBank/DDBJ whole genome shotgun (WGS) entry which is preliminary data.</text>
</comment>
<dbReference type="Proteomes" id="UP000655208">
    <property type="component" value="Unassembled WGS sequence"/>
</dbReference>
<name>A0A917WMQ7_9ACTN</name>
<organism evidence="2 3">
    <name type="scientific">Nakamurella endophytica</name>
    <dbReference type="NCBI Taxonomy" id="1748367"/>
    <lineage>
        <taxon>Bacteria</taxon>
        <taxon>Bacillati</taxon>
        <taxon>Actinomycetota</taxon>
        <taxon>Actinomycetes</taxon>
        <taxon>Nakamurellales</taxon>
        <taxon>Nakamurellaceae</taxon>
        <taxon>Nakamurella</taxon>
    </lineage>
</organism>
<evidence type="ECO:0000313" key="2">
    <source>
        <dbReference type="EMBL" id="GGM14874.1"/>
    </source>
</evidence>
<keyword evidence="3" id="KW-1185">Reference proteome</keyword>